<proteinExistence type="predicted"/>
<dbReference type="Pfam" id="PF25797">
    <property type="entry name" value="PDF2_C"/>
    <property type="match status" value="1"/>
</dbReference>
<dbReference type="GO" id="GO:0003677">
    <property type="term" value="F:DNA binding"/>
    <property type="evidence" value="ECO:0007669"/>
    <property type="project" value="UniProtKB-KW"/>
</dbReference>
<name>A0A8T2BT71_ARASU</name>
<keyword evidence="8" id="KW-1185">Reference proteome</keyword>
<evidence type="ECO:0000259" key="6">
    <source>
        <dbReference type="PROSITE" id="PS50848"/>
    </source>
</evidence>
<dbReference type="PROSITE" id="PS50848">
    <property type="entry name" value="START"/>
    <property type="match status" value="1"/>
</dbReference>
<evidence type="ECO:0000256" key="4">
    <source>
        <dbReference type="ARBA" id="ARBA00023163"/>
    </source>
</evidence>
<feature type="domain" description="START" evidence="6">
    <location>
        <begin position="39"/>
        <end position="203"/>
    </location>
</feature>
<dbReference type="GO" id="GO:0008289">
    <property type="term" value="F:lipid binding"/>
    <property type="evidence" value="ECO:0007669"/>
    <property type="project" value="InterPro"/>
</dbReference>
<dbReference type="PANTHER" id="PTHR45654">
    <property type="entry name" value="HOMEOBOX-LEUCINE ZIPPER PROTEIN MERISTEM L1"/>
    <property type="match status" value="1"/>
</dbReference>
<dbReference type="PANTHER" id="PTHR45654:SF5">
    <property type="entry name" value="HOMEOBOX-LEUCINE ZIPPER PROTEIN ANTHOCYANINLESS 2-RELATED"/>
    <property type="match status" value="1"/>
</dbReference>
<evidence type="ECO:0000313" key="7">
    <source>
        <dbReference type="EMBL" id="KAG7589176.1"/>
    </source>
</evidence>
<dbReference type="Proteomes" id="UP000694251">
    <property type="component" value="Chromosome 7"/>
</dbReference>
<evidence type="ECO:0000256" key="5">
    <source>
        <dbReference type="ARBA" id="ARBA00023242"/>
    </source>
</evidence>
<comment type="caution">
    <text evidence="7">The sequence shown here is derived from an EMBL/GenBank/DDBJ whole genome shotgun (WGS) entry which is preliminary data.</text>
</comment>
<dbReference type="EMBL" id="JAEFBJ010000007">
    <property type="protein sequence ID" value="KAG7589176.1"/>
    <property type="molecule type" value="Genomic_DNA"/>
</dbReference>
<dbReference type="InterPro" id="IPR002913">
    <property type="entry name" value="START_lipid-bd_dom"/>
</dbReference>
<evidence type="ECO:0000313" key="8">
    <source>
        <dbReference type="Proteomes" id="UP000694251"/>
    </source>
</evidence>
<keyword evidence="4" id="KW-0804">Transcription</keyword>
<sequence>MAFYLKELSSGLFPEASRHAYEEDTVPAPDVISILQKFVDQVAFLARRNTNMWEGASLNLEAYSQNYSNDLFASSQFATREVSRVLTAHLPVTRQDLVDNLMDPKLIEKIFPSLIAYASYRSSDSEYLVMDVGYMPDISPLLQPREKCVVRCKKRLPFSNTWVVAEFSMRPRSTSPPPDFIKLPSGFVIEDKDSGCEVKIVEHWLLRNGSTLAANDGAHRLLTSLQRHYLSDYNPRLPRQEPGKYRTVHYNTRVANLSTQMVRLFCAGITGVAGKEWITPSGWYKDEASDETVLVLKKKIRREWDVKNVVRTVTIDATPSTVSSLLHDSSNIWQHMHGYTIGDQQVRLLRGDTHPTESIKKNYVSVYEIKCPGSSDGFLIEETYFEDPKMIIRAVLDAPTYESVVKDDKVDPLTVKMLPFGVVIHPASANEERCTLSVCYQFETDKVNVDEAKTVISQTLSNLTNALPRA</sequence>
<keyword evidence="3" id="KW-0371">Homeobox</keyword>
<keyword evidence="5" id="KW-0539">Nucleus</keyword>
<evidence type="ECO:0000256" key="2">
    <source>
        <dbReference type="ARBA" id="ARBA00023125"/>
    </source>
</evidence>
<organism evidence="7 8">
    <name type="scientific">Arabidopsis suecica</name>
    <name type="common">Swedish thale-cress</name>
    <name type="synonym">Cardaminopsis suecica</name>
    <dbReference type="NCBI Taxonomy" id="45249"/>
    <lineage>
        <taxon>Eukaryota</taxon>
        <taxon>Viridiplantae</taxon>
        <taxon>Streptophyta</taxon>
        <taxon>Embryophyta</taxon>
        <taxon>Tracheophyta</taxon>
        <taxon>Spermatophyta</taxon>
        <taxon>Magnoliopsida</taxon>
        <taxon>eudicotyledons</taxon>
        <taxon>Gunneridae</taxon>
        <taxon>Pentapetalae</taxon>
        <taxon>rosids</taxon>
        <taxon>malvids</taxon>
        <taxon>Brassicales</taxon>
        <taxon>Brassicaceae</taxon>
        <taxon>Camelineae</taxon>
        <taxon>Arabidopsis</taxon>
    </lineage>
</organism>
<protein>
    <submittedName>
        <fullName evidence="7">START domain</fullName>
    </submittedName>
</protein>
<reference evidence="7 8" key="1">
    <citation type="submission" date="2020-12" db="EMBL/GenBank/DDBJ databases">
        <title>Concerted genomic and epigenomic changes stabilize Arabidopsis allopolyploids.</title>
        <authorList>
            <person name="Chen Z."/>
        </authorList>
    </citation>
    <scope>NUCLEOTIDE SEQUENCE [LARGE SCALE GENOMIC DNA]</scope>
    <source>
        <strain evidence="7">As9502</strain>
        <tissue evidence="7">Leaf</tissue>
    </source>
</reference>
<evidence type="ECO:0000256" key="3">
    <source>
        <dbReference type="ARBA" id="ARBA00023155"/>
    </source>
</evidence>
<keyword evidence="2" id="KW-0238">DNA-binding</keyword>
<evidence type="ECO:0000256" key="1">
    <source>
        <dbReference type="ARBA" id="ARBA00023015"/>
    </source>
</evidence>
<keyword evidence="1" id="KW-0805">Transcription regulation</keyword>
<dbReference type="InterPro" id="IPR057993">
    <property type="entry name" value="HD-Zip_IV_C"/>
</dbReference>
<gene>
    <name evidence="7" type="ORF">ISN44_As07g014840</name>
</gene>
<accession>A0A8T2BT71</accession>
<dbReference type="InterPro" id="IPR042160">
    <property type="entry name" value="HD-Zip_IV"/>
</dbReference>
<dbReference type="AlphaFoldDB" id="A0A8T2BT71"/>